<feature type="region of interest" description="Disordered" evidence="7">
    <location>
        <begin position="308"/>
        <end position="362"/>
    </location>
</feature>
<evidence type="ECO:0000256" key="3">
    <source>
        <dbReference type="ARBA" id="ARBA00022741"/>
    </source>
</evidence>
<protein>
    <submittedName>
        <fullName evidence="11">ATP-binding cassette domain-containing protein</fullName>
    </submittedName>
</protein>
<evidence type="ECO:0000256" key="8">
    <source>
        <dbReference type="SAM" id="Phobius"/>
    </source>
</evidence>
<keyword evidence="5 8" id="KW-1133">Transmembrane helix</keyword>
<comment type="subcellular location">
    <subcellularLocation>
        <location evidence="1">Cell membrane</location>
        <topology evidence="1">Multi-pass membrane protein</topology>
    </subcellularLocation>
</comment>
<feature type="transmembrane region" description="Helical" evidence="8">
    <location>
        <begin position="22"/>
        <end position="45"/>
    </location>
</feature>
<feature type="transmembrane region" description="Helical" evidence="8">
    <location>
        <begin position="154"/>
        <end position="174"/>
    </location>
</feature>
<keyword evidence="3" id="KW-0547">Nucleotide-binding</keyword>
<dbReference type="EMBL" id="JBIAPK010000001">
    <property type="protein sequence ID" value="MFF3337667.1"/>
    <property type="molecule type" value="Genomic_DNA"/>
</dbReference>
<evidence type="ECO:0000256" key="1">
    <source>
        <dbReference type="ARBA" id="ARBA00004651"/>
    </source>
</evidence>
<evidence type="ECO:0000256" key="2">
    <source>
        <dbReference type="ARBA" id="ARBA00022692"/>
    </source>
</evidence>
<evidence type="ECO:0000256" key="5">
    <source>
        <dbReference type="ARBA" id="ARBA00022989"/>
    </source>
</evidence>
<dbReference type="CDD" id="cd03228">
    <property type="entry name" value="ABCC_MRP_Like"/>
    <property type="match status" value="1"/>
</dbReference>
<feature type="compositionally biased region" description="Low complexity" evidence="7">
    <location>
        <begin position="329"/>
        <end position="346"/>
    </location>
</feature>
<accession>A0ABW6RAJ8</accession>
<sequence>MTTDAPRLRTEGLRFLNRRRPVLARLAGWSLLEAAQTFLFGYAVARALDHGFLAGRTAGGLGWLAAAAVAVAAGAYGTGRVFRAVSELVEPLRDGLVRRVVGRALADADHAAVSRLTHQVEIARDTFAGLVMVSRSFVFTAAGALAGLASLAPVLLLVVVPPLVLGLGLFLVTLRPMACRQETFLAADEAVAEALDATAAGLRDITAAGAETRTATEAETRFAAEFRAARTLARWGVVRVLAVAVGGRLPVILLLVTAPWLLSRGATPGDLVGALTYLMYALLPALQSLMQTLGTAGSRLTVVLRRLTERGRGPTGPEHTAPEGGPLDGVAGAPSGPGADPAHGAGNVMPPATTPQPVRRLRTGVRGGAPVREGAGWGKKPFRPAGPVQPAVELRGVTFAYGPHAEPVFQGLDLVVPAGGHLTVVGPSGIGKSTLAALVAGLLEPAGGEVRLCGEPVRGAVHRRALVPQEAYVFSGALRDNLTYLCPDPPPDPAVLASARAVGAYELLLRLGGLDAAVAPGELSAGERQLIALARAHLAPVPVVLLDEATCHLDPAAEARAERAFAERPDTTLIVVAHRISSARRADRVLVMDGTHAVCGSHDELIRCSALYRDLAGGWSQPAGALGDANGVHAVAGPGLPGDRGHVVAHRPVGQVQAVGDLGDVRPLGGE</sequence>
<dbReference type="SUPFAM" id="SSF90123">
    <property type="entry name" value="ABC transporter transmembrane region"/>
    <property type="match status" value="1"/>
</dbReference>
<name>A0ABW6RAJ8_9ACTN</name>
<dbReference type="PROSITE" id="PS50929">
    <property type="entry name" value="ABC_TM1F"/>
    <property type="match status" value="1"/>
</dbReference>
<dbReference type="SMART" id="SM00382">
    <property type="entry name" value="AAA"/>
    <property type="match status" value="1"/>
</dbReference>
<evidence type="ECO:0000259" key="9">
    <source>
        <dbReference type="PROSITE" id="PS50893"/>
    </source>
</evidence>
<feature type="transmembrane region" description="Helical" evidence="8">
    <location>
        <begin position="57"/>
        <end position="76"/>
    </location>
</feature>
<dbReference type="RefSeq" id="WP_387893481.1">
    <property type="nucleotide sequence ID" value="NZ_JBIAPK010000001.1"/>
</dbReference>
<dbReference type="InterPro" id="IPR003439">
    <property type="entry name" value="ABC_transporter-like_ATP-bd"/>
</dbReference>
<dbReference type="Pfam" id="PF00005">
    <property type="entry name" value="ABC_tran"/>
    <property type="match status" value="1"/>
</dbReference>
<dbReference type="Proteomes" id="UP001601976">
    <property type="component" value="Unassembled WGS sequence"/>
</dbReference>
<dbReference type="SUPFAM" id="SSF52540">
    <property type="entry name" value="P-loop containing nucleoside triphosphate hydrolases"/>
    <property type="match status" value="1"/>
</dbReference>
<feature type="domain" description="ABC transmembrane type-1" evidence="10">
    <location>
        <begin position="26"/>
        <end position="287"/>
    </location>
</feature>
<feature type="domain" description="ABC transporter" evidence="9">
    <location>
        <begin position="392"/>
        <end position="618"/>
    </location>
</feature>
<dbReference type="PANTHER" id="PTHR24221">
    <property type="entry name" value="ATP-BINDING CASSETTE SUB-FAMILY B"/>
    <property type="match status" value="1"/>
</dbReference>
<feature type="transmembrane region" description="Helical" evidence="8">
    <location>
        <begin position="237"/>
        <end position="262"/>
    </location>
</feature>
<evidence type="ECO:0000259" key="10">
    <source>
        <dbReference type="PROSITE" id="PS50929"/>
    </source>
</evidence>
<keyword evidence="4 11" id="KW-0067">ATP-binding</keyword>
<dbReference type="PROSITE" id="PS50893">
    <property type="entry name" value="ABC_TRANSPORTER_2"/>
    <property type="match status" value="1"/>
</dbReference>
<dbReference type="InterPro" id="IPR027417">
    <property type="entry name" value="P-loop_NTPase"/>
</dbReference>
<keyword evidence="12" id="KW-1185">Reference proteome</keyword>
<organism evidence="11 12">
    <name type="scientific">Streptomyces flavidovirens</name>
    <dbReference type="NCBI Taxonomy" id="67298"/>
    <lineage>
        <taxon>Bacteria</taxon>
        <taxon>Bacillati</taxon>
        <taxon>Actinomycetota</taxon>
        <taxon>Actinomycetes</taxon>
        <taxon>Kitasatosporales</taxon>
        <taxon>Streptomycetaceae</taxon>
        <taxon>Streptomyces</taxon>
    </lineage>
</organism>
<dbReference type="InterPro" id="IPR036640">
    <property type="entry name" value="ABC1_TM_sf"/>
</dbReference>
<evidence type="ECO:0000256" key="4">
    <source>
        <dbReference type="ARBA" id="ARBA00022840"/>
    </source>
</evidence>
<keyword evidence="2 8" id="KW-0812">Transmembrane</keyword>
<evidence type="ECO:0000313" key="11">
    <source>
        <dbReference type="EMBL" id="MFF3337667.1"/>
    </source>
</evidence>
<dbReference type="InterPro" id="IPR039421">
    <property type="entry name" value="Type_1_exporter"/>
</dbReference>
<evidence type="ECO:0000256" key="7">
    <source>
        <dbReference type="SAM" id="MobiDB-lite"/>
    </source>
</evidence>
<keyword evidence="6 8" id="KW-0472">Membrane</keyword>
<evidence type="ECO:0000313" key="12">
    <source>
        <dbReference type="Proteomes" id="UP001601976"/>
    </source>
</evidence>
<dbReference type="InterPro" id="IPR003593">
    <property type="entry name" value="AAA+_ATPase"/>
</dbReference>
<dbReference type="InterPro" id="IPR011527">
    <property type="entry name" value="ABC1_TM_dom"/>
</dbReference>
<dbReference type="PANTHER" id="PTHR24221:SF654">
    <property type="entry name" value="ATP-BINDING CASSETTE SUB-FAMILY B MEMBER 6"/>
    <property type="match status" value="1"/>
</dbReference>
<gene>
    <name evidence="11" type="ORF">ACFYWW_02865</name>
</gene>
<dbReference type="GO" id="GO:0005524">
    <property type="term" value="F:ATP binding"/>
    <property type="evidence" value="ECO:0007669"/>
    <property type="project" value="UniProtKB-KW"/>
</dbReference>
<feature type="transmembrane region" description="Helical" evidence="8">
    <location>
        <begin position="127"/>
        <end position="148"/>
    </location>
</feature>
<evidence type="ECO:0000256" key="6">
    <source>
        <dbReference type="ARBA" id="ARBA00023136"/>
    </source>
</evidence>
<dbReference type="Gene3D" id="3.40.50.300">
    <property type="entry name" value="P-loop containing nucleotide triphosphate hydrolases"/>
    <property type="match status" value="1"/>
</dbReference>
<dbReference type="Gene3D" id="1.20.1560.10">
    <property type="entry name" value="ABC transporter type 1, transmembrane domain"/>
    <property type="match status" value="1"/>
</dbReference>
<comment type="caution">
    <text evidence="11">The sequence shown here is derived from an EMBL/GenBank/DDBJ whole genome shotgun (WGS) entry which is preliminary data.</text>
</comment>
<reference evidence="11 12" key="1">
    <citation type="submission" date="2024-10" db="EMBL/GenBank/DDBJ databases">
        <title>The Natural Products Discovery Center: Release of the First 8490 Sequenced Strains for Exploring Actinobacteria Biosynthetic Diversity.</title>
        <authorList>
            <person name="Kalkreuter E."/>
            <person name="Kautsar S.A."/>
            <person name="Yang D."/>
            <person name="Bader C.D."/>
            <person name="Teijaro C.N."/>
            <person name="Fluegel L."/>
            <person name="Davis C.M."/>
            <person name="Simpson J.R."/>
            <person name="Lauterbach L."/>
            <person name="Steele A.D."/>
            <person name="Gui C."/>
            <person name="Meng S."/>
            <person name="Li G."/>
            <person name="Viehrig K."/>
            <person name="Ye F."/>
            <person name="Su P."/>
            <person name="Kiefer A.F."/>
            <person name="Nichols A."/>
            <person name="Cepeda A.J."/>
            <person name="Yan W."/>
            <person name="Fan B."/>
            <person name="Jiang Y."/>
            <person name="Adhikari A."/>
            <person name="Zheng C.-J."/>
            <person name="Schuster L."/>
            <person name="Cowan T.M."/>
            <person name="Smanski M.J."/>
            <person name="Chevrette M.G."/>
            <person name="De Carvalho L.P.S."/>
            <person name="Shen B."/>
        </authorList>
    </citation>
    <scope>NUCLEOTIDE SEQUENCE [LARGE SCALE GENOMIC DNA]</scope>
    <source>
        <strain evidence="11 12">NPDC003029</strain>
    </source>
</reference>
<proteinExistence type="predicted"/>